<evidence type="ECO:0000256" key="4">
    <source>
        <dbReference type="ARBA" id="ARBA00022692"/>
    </source>
</evidence>
<keyword evidence="4 8" id="KW-0812">Transmembrane</keyword>
<feature type="transmembrane region" description="Helical" evidence="9">
    <location>
        <begin position="404"/>
        <end position="427"/>
    </location>
</feature>
<evidence type="ECO:0000256" key="5">
    <source>
        <dbReference type="ARBA" id="ARBA00022856"/>
    </source>
</evidence>
<evidence type="ECO:0000259" key="10">
    <source>
        <dbReference type="PROSITE" id="PS50850"/>
    </source>
</evidence>
<feature type="transmembrane region" description="Helical" evidence="9">
    <location>
        <begin position="293"/>
        <end position="310"/>
    </location>
</feature>
<protein>
    <submittedName>
        <fullName evidence="11">POT family proton-dependent oligopeptide transporter</fullName>
    </submittedName>
</protein>
<feature type="transmembrane region" description="Helical" evidence="9">
    <location>
        <begin position="120"/>
        <end position="147"/>
    </location>
</feature>
<dbReference type="InterPro" id="IPR018456">
    <property type="entry name" value="PTR2_symporter_CS"/>
</dbReference>
<keyword evidence="5" id="KW-0653">Protein transport</keyword>
<dbReference type="Proteomes" id="UP001257659">
    <property type="component" value="Unassembled WGS sequence"/>
</dbReference>
<feature type="transmembrane region" description="Helical" evidence="9">
    <location>
        <begin position="371"/>
        <end position="392"/>
    </location>
</feature>
<dbReference type="InterPro" id="IPR036259">
    <property type="entry name" value="MFS_trans_sf"/>
</dbReference>
<reference evidence="11 12" key="1">
    <citation type="submission" date="2023-07" db="EMBL/GenBank/DDBJ databases">
        <title>Genomic Encyclopedia of Type Strains, Phase IV (KMG-IV): sequencing the most valuable type-strain genomes for metagenomic binning, comparative biology and taxonomic classification.</title>
        <authorList>
            <person name="Goeker M."/>
        </authorList>
    </citation>
    <scope>NUCLEOTIDE SEQUENCE [LARGE SCALE GENOMIC DNA]</scope>
    <source>
        <strain evidence="11 12">DSM 102814</strain>
    </source>
</reference>
<feature type="transmembrane region" description="Helical" evidence="9">
    <location>
        <begin position="97"/>
        <end position="114"/>
    </location>
</feature>
<comment type="subcellular location">
    <subcellularLocation>
        <location evidence="1">Cell membrane</location>
        <topology evidence="1">Multi-pass membrane protein</topology>
    </subcellularLocation>
    <subcellularLocation>
        <location evidence="8">Membrane</location>
        <topology evidence="8">Multi-pass membrane protein</topology>
    </subcellularLocation>
</comment>
<feature type="transmembrane region" description="Helical" evidence="9">
    <location>
        <begin position="159"/>
        <end position="180"/>
    </location>
</feature>
<dbReference type="InterPro" id="IPR005279">
    <property type="entry name" value="Dipep/tripep_permease"/>
</dbReference>
<dbReference type="RefSeq" id="WP_309726221.1">
    <property type="nucleotide sequence ID" value="NZ_JAVDQA010000001.1"/>
</dbReference>
<dbReference type="CDD" id="cd17346">
    <property type="entry name" value="MFS_DtpA_like"/>
    <property type="match status" value="1"/>
</dbReference>
<evidence type="ECO:0000256" key="2">
    <source>
        <dbReference type="ARBA" id="ARBA00022448"/>
    </source>
</evidence>
<evidence type="ECO:0000313" key="12">
    <source>
        <dbReference type="Proteomes" id="UP001257659"/>
    </source>
</evidence>
<feature type="transmembrane region" description="Helical" evidence="9">
    <location>
        <begin position="70"/>
        <end position="88"/>
    </location>
</feature>
<feature type="transmembrane region" description="Helical" evidence="9">
    <location>
        <begin position="470"/>
        <end position="488"/>
    </location>
</feature>
<keyword evidence="5" id="KW-0571">Peptide transport</keyword>
<evidence type="ECO:0000256" key="6">
    <source>
        <dbReference type="ARBA" id="ARBA00022989"/>
    </source>
</evidence>
<proteinExistence type="inferred from homology"/>
<feature type="domain" description="Major facilitator superfamily (MFS) profile" evidence="10">
    <location>
        <begin position="19"/>
        <end position="494"/>
    </location>
</feature>
<evidence type="ECO:0000313" key="11">
    <source>
        <dbReference type="EMBL" id="MDR6299488.1"/>
    </source>
</evidence>
<dbReference type="NCBIfam" id="TIGR00924">
    <property type="entry name" value="yjdL_sub1_fam"/>
    <property type="match status" value="1"/>
</dbReference>
<keyword evidence="7 9" id="KW-0472">Membrane</keyword>
<dbReference type="PROSITE" id="PS50850">
    <property type="entry name" value="MFS"/>
    <property type="match status" value="1"/>
</dbReference>
<dbReference type="Pfam" id="PF00854">
    <property type="entry name" value="PTR2"/>
    <property type="match status" value="1"/>
</dbReference>
<sequence length="521" mass="57791">MASTAQLQNQKQLFGHPIGLYILFFTEMWERFSYYGMRALLVLYMTTSTLGTDPRGIGLGWSEEHALELYGWYTMLVYVLSIPGGMIADKLLGQKKSVLIGALILCAGHGVLAIEDLWAFYTGLGLVVLGVGMLKPNISTMVGGLYAQGDIRRDKGFSVFYIGINLGSLLATLLVGFVVAEWGWHAGFAMAGVAMLLGLIVYLAGYKHLKYVGNLDKSDTEASDEVSYGKLYAELFKSPKQLIIALLLVVASFIGWYYLEWGYGLLFLFLTSIVALMMMIYKELNTQVYKDRFIVLLLSFIMVIIFWGAFEQAGGLMNLYTDSKTDRNLFGWTVPTMMFQSLNAGFIIIFATIVANYWAKRKLKGKEASSIFKMASGIIIMGFGFLFMVFAAMEFQKSGSSSMLWLVLAYLFHTIGELCLSPVALSFITKLAPVKYASLMMGIYFAATGLGSKVAGIVGESASDFGEYSVFLGILIFTIVIGIIFVLLTKPLKRLTHGAEDNERKLQDVQDNEPYELEENV</sequence>
<accession>A0ABU1K4I0</accession>
<dbReference type="PANTHER" id="PTHR23517">
    <property type="entry name" value="RESISTANCE PROTEIN MDTM, PUTATIVE-RELATED-RELATED"/>
    <property type="match status" value="1"/>
</dbReference>
<dbReference type="InterPro" id="IPR020846">
    <property type="entry name" value="MFS_dom"/>
</dbReference>
<dbReference type="InterPro" id="IPR050171">
    <property type="entry name" value="MFS_Transporters"/>
</dbReference>
<keyword evidence="2 8" id="KW-0813">Transport</keyword>
<comment type="caution">
    <text evidence="11">The sequence shown here is derived from an EMBL/GenBank/DDBJ whole genome shotgun (WGS) entry which is preliminary data.</text>
</comment>
<feature type="transmembrane region" description="Helical" evidence="9">
    <location>
        <begin position="439"/>
        <end position="458"/>
    </location>
</feature>
<dbReference type="InterPro" id="IPR000109">
    <property type="entry name" value="POT_fam"/>
</dbReference>
<evidence type="ECO:0000256" key="9">
    <source>
        <dbReference type="SAM" id="Phobius"/>
    </source>
</evidence>
<evidence type="ECO:0000256" key="8">
    <source>
        <dbReference type="RuleBase" id="RU003755"/>
    </source>
</evidence>
<gene>
    <name evidence="11" type="ORF">GGR31_000104</name>
</gene>
<dbReference type="SUPFAM" id="SSF103473">
    <property type="entry name" value="MFS general substrate transporter"/>
    <property type="match status" value="2"/>
</dbReference>
<keyword evidence="12" id="KW-1185">Reference proteome</keyword>
<evidence type="ECO:0000256" key="7">
    <source>
        <dbReference type="ARBA" id="ARBA00023136"/>
    </source>
</evidence>
<name>A0ABU1K4I0_9FLAO</name>
<organism evidence="11 12">
    <name type="scientific">Mesonia maritima</name>
    <dbReference type="NCBI Taxonomy" id="1793873"/>
    <lineage>
        <taxon>Bacteria</taxon>
        <taxon>Pseudomonadati</taxon>
        <taxon>Bacteroidota</taxon>
        <taxon>Flavobacteriia</taxon>
        <taxon>Flavobacteriales</taxon>
        <taxon>Flavobacteriaceae</taxon>
        <taxon>Mesonia</taxon>
    </lineage>
</organism>
<evidence type="ECO:0000256" key="3">
    <source>
        <dbReference type="ARBA" id="ARBA00022475"/>
    </source>
</evidence>
<feature type="transmembrane region" description="Helical" evidence="9">
    <location>
        <begin position="265"/>
        <end position="281"/>
    </location>
</feature>
<feature type="transmembrane region" description="Helical" evidence="9">
    <location>
        <begin position="337"/>
        <end position="359"/>
    </location>
</feature>
<dbReference type="PROSITE" id="PS01023">
    <property type="entry name" value="PTR2_2"/>
    <property type="match status" value="1"/>
</dbReference>
<keyword evidence="6 9" id="KW-1133">Transmembrane helix</keyword>
<evidence type="ECO:0000256" key="1">
    <source>
        <dbReference type="ARBA" id="ARBA00004651"/>
    </source>
</evidence>
<dbReference type="Gene3D" id="1.20.1250.20">
    <property type="entry name" value="MFS general substrate transporter like domains"/>
    <property type="match status" value="1"/>
</dbReference>
<dbReference type="PANTHER" id="PTHR23517:SF15">
    <property type="entry name" value="PROTON-DEPENDENT OLIGOPEPTIDE FAMILY TRANSPORT PROTEIN"/>
    <property type="match status" value="1"/>
</dbReference>
<comment type="similarity">
    <text evidence="8">Belongs to the major facilitator superfamily. Proton-dependent oligopeptide transporter (POT/PTR) (TC 2.A.17) family.</text>
</comment>
<feature type="transmembrane region" description="Helical" evidence="9">
    <location>
        <begin position="242"/>
        <end position="259"/>
    </location>
</feature>
<feature type="transmembrane region" description="Helical" evidence="9">
    <location>
        <begin position="186"/>
        <end position="205"/>
    </location>
</feature>
<dbReference type="EMBL" id="JAVDQA010000001">
    <property type="protein sequence ID" value="MDR6299488.1"/>
    <property type="molecule type" value="Genomic_DNA"/>
</dbReference>
<keyword evidence="3" id="KW-1003">Cell membrane</keyword>